<name>A0A4C1T861_EUMVA</name>
<comment type="caution">
    <text evidence="1">The sequence shown here is derived from an EMBL/GenBank/DDBJ whole genome shotgun (WGS) entry which is preliminary data.</text>
</comment>
<reference evidence="1 2" key="1">
    <citation type="journal article" date="2019" name="Commun. Biol.">
        <title>The bagworm genome reveals a unique fibroin gene that provides high tensile strength.</title>
        <authorList>
            <person name="Kono N."/>
            <person name="Nakamura H."/>
            <person name="Ohtoshi R."/>
            <person name="Tomita M."/>
            <person name="Numata K."/>
            <person name="Arakawa K."/>
        </authorList>
    </citation>
    <scope>NUCLEOTIDE SEQUENCE [LARGE SCALE GENOMIC DNA]</scope>
</reference>
<accession>A0A4C1T861</accession>
<gene>
    <name evidence="1" type="ORF">EVAR_76505_1</name>
</gene>
<dbReference type="Proteomes" id="UP000299102">
    <property type="component" value="Unassembled WGS sequence"/>
</dbReference>
<proteinExistence type="predicted"/>
<sequence length="114" mass="12901">MVQGAPARKALSRSGFCDFIRRNVHHSCASIACASRVSRRKLSRCGRAEVDSVYGRRSPNPHRRDARARSRGAPRVIRNHFTYPCTQIFRKSTFNFARLNNALRGDRDLSVAQA</sequence>
<evidence type="ECO:0000313" key="1">
    <source>
        <dbReference type="EMBL" id="GBP09481.1"/>
    </source>
</evidence>
<keyword evidence="2" id="KW-1185">Reference proteome</keyword>
<dbReference type="EMBL" id="BGZK01000036">
    <property type="protein sequence ID" value="GBP09481.1"/>
    <property type="molecule type" value="Genomic_DNA"/>
</dbReference>
<organism evidence="1 2">
    <name type="scientific">Eumeta variegata</name>
    <name type="common">Bagworm moth</name>
    <name type="synonym">Eumeta japonica</name>
    <dbReference type="NCBI Taxonomy" id="151549"/>
    <lineage>
        <taxon>Eukaryota</taxon>
        <taxon>Metazoa</taxon>
        <taxon>Ecdysozoa</taxon>
        <taxon>Arthropoda</taxon>
        <taxon>Hexapoda</taxon>
        <taxon>Insecta</taxon>
        <taxon>Pterygota</taxon>
        <taxon>Neoptera</taxon>
        <taxon>Endopterygota</taxon>
        <taxon>Lepidoptera</taxon>
        <taxon>Glossata</taxon>
        <taxon>Ditrysia</taxon>
        <taxon>Tineoidea</taxon>
        <taxon>Psychidae</taxon>
        <taxon>Oiketicinae</taxon>
        <taxon>Eumeta</taxon>
    </lineage>
</organism>
<evidence type="ECO:0000313" key="2">
    <source>
        <dbReference type="Proteomes" id="UP000299102"/>
    </source>
</evidence>
<protein>
    <submittedName>
        <fullName evidence="1">Uncharacterized protein</fullName>
    </submittedName>
</protein>
<dbReference type="AlphaFoldDB" id="A0A4C1T861"/>